<dbReference type="CDD" id="cd00838">
    <property type="entry name" value="MPP_superfamily"/>
    <property type="match status" value="1"/>
</dbReference>
<dbReference type="AlphaFoldDB" id="A0A3E0WSJ6"/>
<proteinExistence type="predicted"/>
<gene>
    <name evidence="1" type="ORF">CAL65_13520</name>
</gene>
<dbReference type="InterPro" id="IPR029052">
    <property type="entry name" value="Metallo-depent_PP-like"/>
</dbReference>
<sequence length="216" mass="23808">MTVTPYALMLNDPTTEIMVAWIDERSGADGSAQTLHCDGREFAADGNATENGGIYLYHAIIEGLEPDTLYPVSLDAGETIEFPPIKTLKSRLGDGEFKSLVVYDTHTVKRQMTEPATFAPMAAEQVDAVFVAGDMIGELDYERNNHNTGIWATAFRDYFSQLHIEFMPQILQIPGNHEVGNTMNDGTMLGDATGTLYVDFSPTFATSSRSIQITRR</sequence>
<evidence type="ECO:0008006" key="3">
    <source>
        <dbReference type="Google" id="ProtNLM"/>
    </source>
</evidence>
<name>A0A3E0WSJ6_9GAMM</name>
<dbReference type="Proteomes" id="UP000256763">
    <property type="component" value="Unassembled WGS sequence"/>
</dbReference>
<protein>
    <recommendedName>
        <fullName evidence="3">Calcineurin-like phosphoesterase domain-containing protein</fullName>
    </recommendedName>
</protein>
<reference evidence="2" key="1">
    <citation type="submission" date="2017-05" db="EMBL/GenBank/DDBJ databases">
        <authorList>
            <person name="Sharma S."/>
            <person name="Sidhu C."/>
            <person name="Pinnaka A.K."/>
        </authorList>
    </citation>
    <scope>NUCLEOTIDE SEQUENCE [LARGE SCALE GENOMIC DNA]</scope>
    <source>
        <strain evidence="2">AK93</strain>
    </source>
</reference>
<evidence type="ECO:0000313" key="1">
    <source>
        <dbReference type="EMBL" id="RFA35121.1"/>
    </source>
</evidence>
<organism evidence="1 2">
    <name type="scientific">Alkalilimnicola ehrlichii</name>
    <dbReference type="NCBI Taxonomy" id="351052"/>
    <lineage>
        <taxon>Bacteria</taxon>
        <taxon>Pseudomonadati</taxon>
        <taxon>Pseudomonadota</taxon>
        <taxon>Gammaproteobacteria</taxon>
        <taxon>Chromatiales</taxon>
        <taxon>Ectothiorhodospiraceae</taxon>
        <taxon>Alkalilimnicola</taxon>
    </lineage>
</organism>
<accession>A0A3E0WSJ6</accession>
<evidence type="ECO:0000313" key="2">
    <source>
        <dbReference type="Proteomes" id="UP000256763"/>
    </source>
</evidence>
<keyword evidence="2" id="KW-1185">Reference proteome</keyword>
<dbReference type="EMBL" id="NFZW01000013">
    <property type="protein sequence ID" value="RFA35121.1"/>
    <property type="molecule type" value="Genomic_DNA"/>
</dbReference>
<comment type="caution">
    <text evidence="1">The sequence shown here is derived from an EMBL/GenBank/DDBJ whole genome shotgun (WGS) entry which is preliminary data.</text>
</comment>
<dbReference type="SUPFAM" id="SSF56300">
    <property type="entry name" value="Metallo-dependent phosphatases"/>
    <property type="match status" value="1"/>
</dbReference>